<evidence type="ECO:0000256" key="1">
    <source>
        <dbReference type="SAM" id="MobiDB-lite"/>
    </source>
</evidence>
<dbReference type="Proteomes" id="UP000887565">
    <property type="component" value="Unplaced"/>
</dbReference>
<dbReference type="GO" id="GO:0000977">
    <property type="term" value="F:RNA polymerase II transcription regulatory region sequence-specific DNA binding"/>
    <property type="evidence" value="ECO:0007669"/>
    <property type="project" value="TreeGrafter"/>
</dbReference>
<reference evidence="3" key="1">
    <citation type="submission" date="2022-11" db="UniProtKB">
        <authorList>
            <consortium name="WormBaseParasite"/>
        </authorList>
    </citation>
    <scope>IDENTIFICATION</scope>
</reference>
<dbReference type="GO" id="GO:0045944">
    <property type="term" value="P:positive regulation of transcription by RNA polymerase II"/>
    <property type="evidence" value="ECO:0007669"/>
    <property type="project" value="TreeGrafter"/>
</dbReference>
<dbReference type="GO" id="GO:0000981">
    <property type="term" value="F:DNA-binding transcription factor activity, RNA polymerase II-specific"/>
    <property type="evidence" value="ECO:0007669"/>
    <property type="project" value="TreeGrafter"/>
</dbReference>
<dbReference type="WBParaSite" id="nRc.2.0.1.t12389-RA">
    <property type="protein sequence ID" value="nRc.2.0.1.t12389-RA"/>
    <property type="gene ID" value="nRc.2.0.1.g12389"/>
</dbReference>
<dbReference type="PANTHER" id="PTHR12451:SF0">
    <property type="entry name" value="ZINC FINGER PROTEIN CASTOR HOMOLOG 1"/>
    <property type="match status" value="1"/>
</dbReference>
<name>A0A915IDW2_ROMCU</name>
<dbReference type="AlphaFoldDB" id="A0A915IDW2"/>
<protein>
    <submittedName>
        <fullName evidence="3">C2H2-type domain-containing protein</fullName>
    </submittedName>
</protein>
<keyword evidence="2" id="KW-1185">Reference proteome</keyword>
<accession>A0A915IDW2</accession>
<dbReference type="InterPro" id="IPR040373">
    <property type="entry name" value="CASZ1"/>
</dbReference>
<proteinExistence type="predicted"/>
<evidence type="ECO:0000313" key="2">
    <source>
        <dbReference type="Proteomes" id="UP000887565"/>
    </source>
</evidence>
<organism evidence="2 3">
    <name type="scientific">Romanomermis culicivorax</name>
    <name type="common">Nematode worm</name>
    <dbReference type="NCBI Taxonomy" id="13658"/>
    <lineage>
        <taxon>Eukaryota</taxon>
        <taxon>Metazoa</taxon>
        <taxon>Ecdysozoa</taxon>
        <taxon>Nematoda</taxon>
        <taxon>Enoplea</taxon>
        <taxon>Dorylaimia</taxon>
        <taxon>Mermithida</taxon>
        <taxon>Mermithoidea</taxon>
        <taxon>Mermithidae</taxon>
        <taxon>Romanomermis</taxon>
    </lineage>
</organism>
<dbReference type="GO" id="GO:0045664">
    <property type="term" value="P:regulation of neuron differentiation"/>
    <property type="evidence" value="ECO:0007669"/>
    <property type="project" value="TreeGrafter"/>
</dbReference>
<feature type="region of interest" description="Disordered" evidence="1">
    <location>
        <begin position="1"/>
        <end position="36"/>
    </location>
</feature>
<dbReference type="GO" id="GO:0005634">
    <property type="term" value="C:nucleus"/>
    <property type="evidence" value="ECO:0007669"/>
    <property type="project" value="TreeGrafter"/>
</dbReference>
<evidence type="ECO:0000313" key="3">
    <source>
        <dbReference type="WBParaSite" id="nRc.2.0.1.t12389-RA"/>
    </source>
</evidence>
<sequence length="220" mass="24613">MVSSGSSRNNHPKPAVSLKSQRGRPRTVSSPRHPENADFIASASSNFFSIDDHYHPSSSFGKPLQTDGFTTYLAGDQCPDQLCKLASKLHFHCNQLRCYYSTDQQNVLEMHSQDFHQTFEIPDGFAAYDKMYDCRGSPGCPFNSRYRHFHCLRISCNFEPLLKFHDLLSHTNLKHSSSSSPSCSSSSSISSPSQETSIKKIIKTAGTVYPKISSEKMVSF</sequence>
<dbReference type="PANTHER" id="PTHR12451">
    <property type="entry name" value="TRANSCRIPTION FACTOR CASTOR PROTEIN MING -RELATED"/>
    <property type="match status" value="1"/>
</dbReference>